<dbReference type="EMBL" id="PDSK01000051">
    <property type="protein sequence ID" value="PIE35225.1"/>
    <property type="molecule type" value="Genomic_DNA"/>
</dbReference>
<sequence length="129" mass="14117">MRPIGIAFPHQLSGGELQRACIARALADRPDLIVSDEAVGSLDVSIQLQILDLSIDLKGAFQVLYFFITHGLAAITSLCDRVLFFKDGAVIEDVDNLQGLEHVRDEYSLNLFSAAKAMMLLAATEILTR</sequence>
<dbReference type="PANTHER" id="PTHR43776">
    <property type="entry name" value="TRANSPORT ATP-BINDING PROTEIN"/>
    <property type="match status" value="1"/>
</dbReference>
<comment type="caution">
    <text evidence="6">The sequence shown here is derived from an EMBL/GenBank/DDBJ whole genome shotgun (WGS) entry which is preliminary data.</text>
</comment>
<keyword evidence="3" id="KW-0547">Nucleotide-binding</keyword>
<dbReference type="InterPro" id="IPR003439">
    <property type="entry name" value="ABC_transporter-like_ATP-bd"/>
</dbReference>
<dbReference type="AlphaFoldDB" id="A0A2G6KHW4"/>
<dbReference type="InterPro" id="IPR027417">
    <property type="entry name" value="P-loop_NTPase"/>
</dbReference>
<dbReference type="Proteomes" id="UP000230821">
    <property type="component" value="Unassembled WGS sequence"/>
</dbReference>
<dbReference type="InterPro" id="IPR050319">
    <property type="entry name" value="ABC_transp_ATP-bind"/>
</dbReference>
<evidence type="ECO:0000256" key="1">
    <source>
        <dbReference type="ARBA" id="ARBA00005417"/>
    </source>
</evidence>
<evidence type="ECO:0000259" key="5">
    <source>
        <dbReference type="Pfam" id="PF00005"/>
    </source>
</evidence>
<organism evidence="6 7">
    <name type="scientific">candidate division KSB3 bacterium</name>
    <dbReference type="NCBI Taxonomy" id="2044937"/>
    <lineage>
        <taxon>Bacteria</taxon>
        <taxon>candidate division KSB3</taxon>
    </lineage>
</organism>
<feature type="domain" description="ABC transporter" evidence="5">
    <location>
        <begin position="9"/>
        <end position="39"/>
    </location>
</feature>
<evidence type="ECO:0000256" key="4">
    <source>
        <dbReference type="ARBA" id="ARBA00022840"/>
    </source>
</evidence>
<keyword evidence="2" id="KW-0813">Transport</keyword>
<dbReference type="PANTHER" id="PTHR43776:SF7">
    <property type="entry name" value="D,D-DIPEPTIDE TRANSPORT ATP-BINDING PROTEIN DDPF-RELATED"/>
    <property type="match status" value="1"/>
</dbReference>
<evidence type="ECO:0000313" key="7">
    <source>
        <dbReference type="Proteomes" id="UP000230821"/>
    </source>
</evidence>
<comment type="similarity">
    <text evidence="1">Belongs to the ABC transporter superfamily.</text>
</comment>
<keyword evidence="4" id="KW-0067">ATP-binding</keyword>
<reference evidence="6 7" key="1">
    <citation type="submission" date="2017-10" db="EMBL/GenBank/DDBJ databases">
        <title>Novel microbial diversity and functional potential in the marine mammal oral microbiome.</title>
        <authorList>
            <person name="Dudek N.K."/>
            <person name="Sun C.L."/>
            <person name="Burstein D."/>
            <person name="Kantor R.S."/>
            <person name="Aliaga Goltsman D.S."/>
            <person name="Bik E.M."/>
            <person name="Thomas B.C."/>
            <person name="Banfield J.F."/>
            <person name="Relman D.A."/>
        </authorList>
    </citation>
    <scope>NUCLEOTIDE SEQUENCE [LARGE SCALE GENOMIC DNA]</scope>
    <source>
        <strain evidence="6">DOLJORAL78_47_16</strain>
    </source>
</reference>
<name>A0A2G6KHW4_9BACT</name>
<accession>A0A2G6KHW4</accession>
<dbReference type="Gene3D" id="3.40.50.300">
    <property type="entry name" value="P-loop containing nucleotide triphosphate hydrolases"/>
    <property type="match status" value="1"/>
</dbReference>
<evidence type="ECO:0000313" key="6">
    <source>
        <dbReference type="EMBL" id="PIE35225.1"/>
    </source>
</evidence>
<dbReference type="Pfam" id="PF00005">
    <property type="entry name" value="ABC_tran"/>
    <property type="match status" value="1"/>
</dbReference>
<dbReference type="GO" id="GO:0016887">
    <property type="term" value="F:ATP hydrolysis activity"/>
    <property type="evidence" value="ECO:0007669"/>
    <property type="project" value="InterPro"/>
</dbReference>
<dbReference type="GO" id="GO:0005524">
    <property type="term" value="F:ATP binding"/>
    <property type="evidence" value="ECO:0007669"/>
    <property type="project" value="UniProtKB-KW"/>
</dbReference>
<dbReference type="SUPFAM" id="SSF52540">
    <property type="entry name" value="P-loop containing nucleoside triphosphate hydrolases"/>
    <property type="match status" value="1"/>
</dbReference>
<evidence type="ECO:0000256" key="3">
    <source>
        <dbReference type="ARBA" id="ARBA00022741"/>
    </source>
</evidence>
<protein>
    <recommendedName>
        <fullName evidence="5">ABC transporter domain-containing protein</fullName>
    </recommendedName>
</protein>
<gene>
    <name evidence="6" type="ORF">CSA56_05070</name>
</gene>
<evidence type="ECO:0000256" key="2">
    <source>
        <dbReference type="ARBA" id="ARBA00022448"/>
    </source>
</evidence>
<proteinExistence type="inferred from homology"/>